<dbReference type="InterPro" id="IPR055414">
    <property type="entry name" value="LRR_R13L4/SHOC2-like"/>
</dbReference>
<organism evidence="15">
    <name type="scientific">Anthurium amnicola</name>
    <dbReference type="NCBI Taxonomy" id="1678845"/>
    <lineage>
        <taxon>Eukaryota</taxon>
        <taxon>Viridiplantae</taxon>
        <taxon>Streptophyta</taxon>
        <taxon>Embryophyta</taxon>
        <taxon>Tracheophyta</taxon>
        <taxon>Spermatophyta</taxon>
        <taxon>Magnoliopsida</taxon>
        <taxon>Liliopsida</taxon>
        <taxon>Araceae</taxon>
        <taxon>Pothoideae</taxon>
        <taxon>Potheae</taxon>
        <taxon>Anthurium</taxon>
    </lineage>
</organism>
<feature type="signal peptide" evidence="13">
    <location>
        <begin position="1"/>
        <end position="23"/>
    </location>
</feature>
<keyword evidence="7" id="KW-0677">Repeat</keyword>
<feature type="chain" id="PRO_5008900476" evidence="13">
    <location>
        <begin position="24"/>
        <end position="475"/>
    </location>
</feature>
<evidence type="ECO:0000256" key="3">
    <source>
        <dbReference type="ARBA" id="ARBA00022475"/>
    </source>
</evidence>
<keyword evidence="4" id="KW-0433">Leucine-rich repeat</keyword>
<dbReference type="GO" id="GO:0051707">
    <property type="term" value="P:response to other organism"/>
    <property type="evidence" value="ECO:0007669"/>
    <property type="project" value="UniProtKB-ARBA"/>
</dbReference>
<evidence type="ECO:0000256" key="13">
    <source>
        <dbReference type="SAM" id="SignalP"/>
    </source>
</evidence>
<evidence type="ECO:0000256" key="7">
    <source>
        <dbReference type="ARBA" id="ARBA00022737"/>
    </source>
</evidence>
<dbReference type="Gene3D" id="3.80.10.10">
    <property type="entry name" value="Ribonuclease Inhibitor"/>
    <property type="match status" value="1"/>
</dbReference>
<evidence type="ECO:0000256" key="2">
    <source>
        <dbReference type="ARBA" id="ARBA00004236"/>
    </source>
</evidence>
<dbReference type="PRINTS" id="PR00019">
    <property type="entry name" value="LEURICHRPT"/>
</dbReference>
<dbReference type="FunFam" id="3.80.10.10:FF:000299">
    <property type="entry name" value="Piriformospora indica-insensitive protein 2"/>
    <property type="match status" value="1"/>
</dbReference>
<evidence type="ECO:0000256" key="12">
    <source>
        <dbReference type="SAM" id="MobiDB-lite"/>
    </source>
</evidence>
<comment type="subcellular location">
    <subcellularLocation>
        <location evidence="2">Cell membrane</location>
    </subcellularLocation>
    <subcellularLocation>
        <location evidence="1">Membrane</location>
        <topology evidence="1">Single-pass membrane protein</topology>
    </subcellularLocation>
</comment>
<evidence type="ECO:0000313" key="15">
    <source>
        <dbReference type="EMBL" id="JAT57741.1"/>
    </source>
</evidence>
<evidence type="ECO:0000256" key="8">
    <source>
        <dbReference type="ARBA" id="ARBA00022989"/>
    </source>
</evidence>
<keyword evidence="10" id="KW-0675">Receptor</keyword>
<dbReference type="InterPro" id="IPR032675">
    <property type="entry name" value="LRR_dom_sf"/>
</dbReference>
<keyword evidence="8" id="KW-1133">Transmembrane helix</keyword>
<evidence type="ECO:0000256" key="11">
    <source>
        <dbReference type="ARBA" id="ARBA00023180"/>
    </source>
</evidence>
<keyword evidence="9" id="KW-0472">Membrane</keyword>
<evidence type="ECO:0000256" key="9">
    <source>
        <dbReference type="ARBA" id="ARBA00023136"/>
    </source>
</evidence>
<dbReference type="AlphaFoldDB" id="A0A1D1YSX6"/>
<proteinExistence type="predicted"/>
<evidence type="ECO:0000256" key="5">
    <source>
        <dbReference type="ARBA" id="ARBA00022692"/>
    </source>
</evidence>
<dbReference type="FunFam" id="3.80.10.10:FF:000269">
    <property type="entry name" value="Piriformospora indica-insensitive protein 2"/>
    <property type="match status" value="1"/>
</dbReference>
<dbReference type="GO" id="GO:0005886">
    <property type="term" value="C:plasma membrane"/>
    <property type="evidence" value="ECO:0007669"/>
    <property type="project" value="UniProtKB-SubCell"/>
</dbReference>
<dbReference type="FunFam" id="3.80.10.10:FF:000375">
    <property type="entry name" value="Piriformospora indica-insensitive protein 2"/>
    <property type="match status" value="1"/>
</dbReference>
<evidence type="ECO:0000256" key="4">
    <source>
        <dbReference type="ARBA" id="ARBA00022614"/>
    </source>
</evidence>
<name>A0A1D1YSX6_9ARAE</name>
<evidence type="ECO:0000259" key="14">
    <source>
        <dbReference type="Pfam" id="PF23598"/>
    </source>
</evidence>
<keyword evidence="5" id="KW-0812">Transmembrane</keyword>
<dbReference type="SUPFAM" id="SSF52058">
    <property type="entry name" value="L domain-like"/>
    <property type="match status" value="1"/>
</dbReference>
<reference evidence="15" key="1">
    <citation type="submission" date="2015-07" db="EMBL/GenBank/DDBJ databases">
        <title>Transcriptome Assembly of Anthurium amnicola.</title>
        <authorList>
            <person name="Suzuki J."/>
        </authorList>
    </citation>
    <scope>NUCLEOTIDE SEQUENCE</scope>
</reference>
<sequence length="475" mass="50770">MRTYHQFRALLIFSLLFFNVALGADESTASPMEMAEQEALYSAIQGFVGKSWNGSELYPDPCGWTPIQGVSCDLFDGTWYVTVLSIGPVLENSLECAWDAEFTPHLFDLRHLKSLSIFDCFPHHRQRQHPAAVPSQSWEKLAGSLETLEFRSNRGLGGGVPPGIGRLTSLQSLVMVENGLTGELPQELGNLVRLKRLVLSGNQFFGQVPASLGYSMDELLILDLSRNSLTGPLPASLGGLSSLLKLDLSNNLLDGQLPSELGKLRNLTLLDLRNNRLSGGVGSSLHGMASLQEMLLSNNPLGGNLTYFPWEKMENLTTVDLSNTGLAGNIPESMAALTDLRFLALDNNHLLGEVPAELAALPMVGALYLNGNNLTGQLGFSEGFYRRMGRRFAAWGNPDLCYSAAEEGAGLAPVGVEQCKQEQGGPAPSSAVRNGVGGGSPPDQGTTLPASTSGFSATPVGGFPSVVLLVVVLLL</sequence>
<evidence type="ECO:0000256" key="6">
    <source>
        <dbReference type="ARBA" id="ARBA00022729"/>
    </source>
</evidence>
<evidence type="ECO:0000256" key="10">
    <source>
        <dbReference type="ARBA" id="ARBA00023170"/>
    </source>
</evidence>
<keyword evidence="11" id="KW-0325">Glycoprotein</keyword>
<dbReference type="EMBL" id="GDJX01010195">
    <property type="protein sequence ID" value="JAT57741.1"/>
    <property type="molecule type" value="Transcribed_RNA"/>
</dbReference>
<keyword evidence="3" id="KW-1003">Cell membrane</keyword>
<feature type="compositionally biased region" description="Polar residues" evidence="12">
    <location>
        <begin position="443"/>
        <end position="452"/>
    </location>
</feature>
<feature type="region of interest" description="Disordered" evidence="12">
    <location>
        <begin position="418"/>
        <end position="452"/>
    </location>
</feature>
<gene>
    <name evidence="15" type="primary">PII-2_2</name>
    <name evidence="15" type="ORF">g.57325</name>
</gene>
<protein>
    <submittedName>
        <fullName evidence="15">Piriformospora indica-insensitive protein 2</fullName>
    </submittedName>
</protein>
<feature type="domain" description="Disease resistance R13L4/SHOC-2-like LRR" evidence="14">
    <location>
        <begin position="163"/>
        <end position="379"/>
    </location>
</feature>
<dbReference type="PANTHER" id="PTHR27000:SF768">
    <property type="entry name" value="PIRIFORMOSPORA INDICA-INSENSITIVE PROTEIN 2-LIKE ISOFORM X1"/>
    <property type="match status" value="1"/>
</dbReference>
<accession>A0A1D1YSX6</accession>
<dbReference type="PANTHER" id="PTHR27000">
    <property type="entry name" value="LEUCINE-RICH REPEAT RECEPTOR-LIKE PROTEIN KINASE FAMILY PROTEIN-RELATED"/>
    <property type="match status" value="1"/>
</dbReference>
<evidence type="ECO:0000256" key="1">
    <source>
        <dbReference type="ARBA" id="ARBA00004167"/>
    </source>
</evidence>
<dbReference type="Pfam" id="PF23598">
    <property type="entry name" value="LRR_14"/>
    <property type="match status" value="1"/>
</dbReference>
<keyword evidence="6 13" id="KW-0732">Signal</keyword>